<gene>
    <name evidence="1" type="ORF">BLNAU_13249</name>
</gene>
<dbReference type="Proteomes" id="UP001281761">
    <property type="component" value="Unassembled WGS sequence"/>
</dbReference>
<evidence type="ECO:0000313" key="1">
    <source>
        <dbReference type="EMBL" id="KAK2951756.1"/>
    </source>
</evidence>
<evidence type="ECO:0000313" key="2">
    <source>
        <dbReference type="Proteomes" id="UP001281761"/>
    </source>
</evidence>
<keyword evidence="2" id="KW-1185">Reference proteome</keyword>
<comment type="caution">
    <text evidence="1">The sequence shown here is derived from an EMBL/GenBank/DDBJ whole genome shotgun (WGS) entry which is preliminary data.</text>
</comment>
<dbReference type="EMBL" id="JARBJD010000113">
    <property type="protein sequence ID" value="KAK2951756.1"/>
    <property type="molecule type" value="Genomic_DNA"/>
</dbReference>
<name>A0ABQ9XH24_9EUKA</name>
<reference evidence="1 2" key="1">
    <citation type="journal article" date="2022" name="bioRxiv">
        <title>Genomics of Preaxostyla Flagellates Illuminates Evolutionary Transitions and the Path Towards Mitochondrial Loss.</title>
        <authorList>
            <person name="Novak L.V.F."/>
            <person name="Treitli S.C."/>
            <person name="Pyrih J."/>
            <person name="Halakuc P."/>
            <person name="Pipaliya S.V."/>
            <person name="Vacek V."/>
            <person name="Brzon O."/>
            <person name="Soukal P."/>
            <person name="Eme L."/>
            <person name="Dacks J.B."/>
            <person name="Karnkowska A."/>
            <person name="Elias M."/>
            <person name="Hampl V."/>
        </authorList>
    </citation>
    <scope>NUCLEOTIDE SEQUENCE [LARGE SCALE GENOMIC DNA]</scope>
    <source>
        <strain evidence="1">NAU3</strain>
        <tissue evidence="1">Gut</tissue>
    </source>
</reference>
<protein>
    <submittedName>
        <fullName evidence="1">Uncharacterized protein</fullName>
    </submittedName>
</protein>
<sequence>MARADSLGGSTGCGTKYDFSISVYTGPVTVCEKKYGPMNPTEDIAIQQLKLREHIGKCPNVGDDGSAPVASRNFWGLVEGH</sequence>
<organism evidence="1 2">
    <name type="scientific">Blattamonas nauphoetae</name>
    <dbReference type="NCBI Taxonomy" id="2049346"/>
    <lineage>
        <taxon>Eukaryota</taxon>
        <taxon>Metamonada</taxon>
        <taxon>Preaxostyla</taxon>
        <taxon>Oxymonadida</taxon>
        <taxon>Blattamonas</taxon>
    </lineage>
</organism>
<accession>A0ABQ9XH24</accession>
<proteinExistence type="predicted"/>